<evidence type="ECO:0000256" key="6">
    <source>
        <dbReference type="RuleBase" id="RU003660"/>
    </source>
</evidence>
<keyword evidence="3 6" id="KW-0687">Ribonucleoprotein</keyword>
<dbReference type="SUPFAM" id="SSF56047">
    <property type="entry name" value="Ribosomal protein S8"/>
    <property type="match status" value="1"/>
</dbReference>
<evidence type="ECO:0000256" key="5">
    <source>
        <dbReference type="ARBA" id="ARBA00035525"/>
    </source>
</evidence>
<sequence length="126" mass="14236">MYTDLLTKIKNAQSAKKTGLKTYYSNMDFAILEVLVKHKFLQDVSKKGRMPKRAIDITLKYKDGEGAISGLKFLSSPSRRLYLGYKDIKSVRQGYGLLILSTPKGIMDGRTAKKNKLGGQLLFEVW</sequence>
<dbReference type="GO" id="GO:0003735">
    <property type="term" value="F:structural constituent of ribosome"/>
    <property type="evidence" value="ECO:0007669"/>
    <property type="project" value="InterPro"/>
</dbReference>
<dbReference type="InterPro" id="IPR047863">
    <property type="entry name" value="Ribosomal_uS8_CS"/>
</dbReference>
<evidence type="ECO:0000256" key="4">
    <source>
        <dbReference type="ARBA" id="ARBA00035258"/>
    </source>
</evidence>
<comment type="similarity">
    <text evidence="1 6">Belongs to the universal ribosomal protein uS8 family.</text>
</comment>
<proteinExistence type="inferred from homology"/>
<dbReference type="GO" id="GO:0006412">
    <property type="term" value="P:translation"/>
    <property type="evidence" value="ECO:0007669"/>
    <property type="project" value="InterPro"/>
</dbReference>
<keyword evidence="2 6" id="KW-0689">Ribosomal protein</keyword>
<dbReference type="PANTHER" id="PTHR11758">
    <property type="entry name" value="40S RIBOSOMAL PROTEIN S15A"/>
    <property type="match status" value="1"/>
</dbReference>
<dbReference type="Pfam" id="PF00410">
    <property type="entry name" value="Ribosomal_S8"/>
    <property type="match status" value="1"/>
</dbReference>
<dbReference type="PROSITE" id="PS00053">
    <property type="entry name" value="RIBOSOMAL_S8"/>
    <property type="match status" value="1"/>
</dbReference>
<dbReference type="InterPro" id="IPR000630">
    <property type="entry name" value="Ribosomal_uS8"/>
</dbReference>
<dbReference type="Gene3D" id="3.30.1370.30">
    <property type="match status" value="1"/>
</dbReference>
<dbReference type="GO" id="GO:0005840">
    <property type="term" value="C:ribosome"/>
    <property type="evidence" value="ECO:0007669"/>
    <property type="project" value="UniProtKB-KW"/>
</dbReference>
<name>A0A1G1ZK02_9BACT</name>
<organism evidence="7 8">
    <name type="scientific">Candidatus Harrisonbacteria bacterium RIFCSPHIGHO2_02_FULL_42_16</name>
    <dbReference type="NCBI Taxonomy" id="1798404"/>
    <lineage>
        <taxon>Bacteria</taxon>
        <taxon>Candidatus Harrisoniibacteriota</taxon>
    </lineage>
</organism>
<dbReference type="EMBL" id="MHJG01000003">
    <property type="protein sequence ID" value="OGY64446.1"/>
    <property type="molecule type" value="Genomic_DNA"/>
</dbReference>
<evidence type="ECO:0000313" key="8">
    <source>
        <dbReference type="Proteomes" id="UP000177960"/>
    </source>
</evidence>
<dbReference type="GO" id="GO:0005737">
    <property type="term" value="C:cytoplasm"/>
    <property type="evidence" value="ECO:0007669"/>
    <property type="project" value="UniProtKB-ARBA"/>
</dbReference>
<dbReference type="InterPro" id="IPR035987">
    <property type="entry name" value="Ribosomal_uS8_sf"/>
</dbReference>
<dbReference type="GO" id="GO:1990904">
    <property type="term" value="C:ribonucleoprotein complex"/>
    <property type="evidence" value="ECO:0007669"/>
    <property type="project" value="UniProtKB-KW"/>
</dbReference>
<protein>
    <recommendedName>
        <fullName evidence="4">Small ribosomal subunit protein uS8</fullName>
    </recommendedName>
    <alternativeName>
        <fullName evidence="5">30S ribosomal protein S8</fullName>
    </alternativeName>
</protein>
<comment type="caution">
    <text evidence="7">The sequence shown here is derived from an EMBL/GenBank/DDBJ whole genome shotgun (WGS) entry which is preliminary data.</text>
</comment>
<accession>A0A1G1ZK02</accession>
<gene>
    <name evidence="7" type="ORF">A3B92_02865</name>
</gene>
<dbReference type="FunFam" id="3.30.1490.10:FF:000001">
    <property type="entry name" value="30S ribosomal protein S8"/>
    <property type="match status" value="1"/>
</dbReference>
<evidence type="ECO:0000256" key="1">
    <source>
        <dbReference type="ARBA" id="ARBA00006471"/>
    </source>
</evidence>
<evidence type="ECO:0000313" key="7">
    <source>
        <dbReference type="EMBL" id="OGY64446.1"/>
    </source>
</evidence>
<reference evidence="7 8" key="1">
    <citation type="journal article" date="2016" name="Nat. Commun.">
        <title>Thousands of microbial genomes shed light on interconnected biogeochemical processes in an aquifer system.</title>
        <authorList>
            <person name="Anantharaman K."/>
            <person name="Brown C.T."/>
            <person name="Hug L.A."/>
            <person name="Sharon I."/>
            <person name="Castelle C.J."/>
            <person name="Probst A.J."/>
            <person name="Thomas B.C."/>
            <person name="Singh A."/>
            <person name="Wilkins M.J."/>
            <person name="Karaoz U."/>
            <person name="Brodie E.L."/>
            <person name="Williams K.H."/>
            <person name="Hubbard S.S."/>
            <person name="Banfield J.F."/>
        </authorList>
    </citation>
    <scope>NUCLEOTIDE SEQUENCE [LARGE SCALE GENOMIC DNA]</scope>
</reference>
<dbReference type="Gene3D" id="3.30.1490.10">
    <property type="match status" value="1"/>
</dbReference>
<dbReference type="Proteomes" id="UP000177960">
    <property type="component" value="Unassembled WGS sequence"/>
</dbReference>
<evidence type="ECO:0000256" key="2">
    <source>
        <dbReference type="ARBA" id="ARBA00022980"/>
    </source>
</evidence>
<dbReference type="AlphaFoldDB" id="A0A1G1ZK02"/>
<evidence type="ECO:0000256" key="3">
    <source>
        <dbReference type="ARBA" id="ARBA00023274"/>
    </source>
</evidence>
<dbReference type="STRING" id="1798404.A3B92_02865"/>